<dbReference type="EC" id="5.1.3.13" evidence="1"/>
<sequence length="189" mass="21457">MRIQPCALPGVYEITPTPRSDHRGYFMRTYDRKIWADHGLDRQWVQENESFSQRKGTIRGLHLQLPPYAETKLVRVTKGAIFDVFVDLRADSATFGQWGSIELTADNRKMVYIPSGFAHGFCTLADDCAVAYKVDNFYTPAYEGGVIWNDGTLGIAWPLEGEPVISSKDSLLPSLQMFTRMHQHRDLKG</sequence>
<reference evidence="2 3" key="1">
    <citation type="submission" date="2024-09" db="EMBL/GenBank/DDBJ databases">
        <authorList>
            <person name="Sun Q."/>
            <person name="Mori K."/>
        </authorList>
    </citation>
    <scope>NUCLEOTIDE SEQUENCE [LARGE SCALE GENOMIC DNA]</scope>
    <source>
        <strain evidence="2 3">JCM 12520</strain>
    </source>
</reference>
<comment type="pathway">
    <text evidence="1">Carbohydrate biosynthesis; dTDP-L-rhamnose biosynthesis.</text>
</comment>
<protein>
    <recommendedName>
        <fullName evidence="1">dTDP-4-dehydrorhamnose 3,5-epimerase</fullName>
        <ecNumber evidence="1">5.1.3.13</ecNumber>
    </recommendedName>
    <alternativeName>
        <fullName evidence="1">Thymidine diphospho-4-keto-rhamnose 3,5-epimerase</fullName>
    </alternativeName>
</protein>
<dbReference type="InterPro" id="IPR000888">
    <property type="entry name" value="RmlC-like"/>
</dbReference>
<comment type="subunit">
    <text evidence="1">Homodimer.</text>
</comment>
<comment type="caution">
    <text evidence="2">The sequence shown here is derived from an EMBL/GenBank/DDBJ whole genome shotgun (WGS) entry which is preliminary data.</text>
</comment>
<proteinExistence type="inferred from homology"/>
<dbReference type="SUPFAM" id="SSF51182">
    <property type="entry name" value="RmlC-like cupins"/>
    <property type="match status" value="1"/>
</dbReference>
<evidence type="ECO:0000313" key="3">
    <source>
        <dbReference type="Proteomes" id="UP001589619"/>
    </source>
</evidence>
<dbReference type="PANTHER" id="PTHR21047:SF2">
    <property type="entry name" value="THYMIDINE DIPHOSPHO-4-KETO-RHAMNOSE 3,5-EPIMERASE"/>
    <property type="match status" value="1"/>
</dbReference>
<dbReference type="InterPro" id="IPR014710">
    <property type="entry name" value="RmlC-like_jellyroll"/>
</dbReference>
<comment type="catalytic activity">
    <reaction evidence="1">
        <text>dTDP-4-dehydro-6-deoxy-alpha-D-glucose = dTDP-4-dehydro-beta-L-rhamnose</text>
        <dbReference type="Rhea" id="RHEA:16969"/>
        <dbReference type="ChEBI" id="CHEBI:57649"/>
        <dbReference type="ChEBI" id="CHEBI:62830"/>
        <dbReference type="EC" id="5.1.3.13"/>
    </reaction>
</comment>
<comment type="similarity">
    <text evidence="1">Belongs to the dTDP-4-dehydrorhamnose 3,5-epimerase family.</text>
</comment>
<dbReference type="GO" id="GO:0008830">
    <property type="term" value="F:dTDP-4-dehydrorhamnose 3,5-epimerase activity"/>
    <property type="evidence" value="ECO:0007669"/>
    <property type="project" value="UniProtKB-EC"/>
</dbReference>
<dbReference type="CDD" id="cd00438">
    <property type="entry name" value="cupin_RmlC"/>
    <property type="match status" value="1"/>
</dbReference>
<dbReference type="EMBL" id="JBHMAG010000016">
    <property type="protein sequence ID" value="MFB9754596.1"/>
    <property type="molecule type" value="Genomic_DNA"/>
</dbReference>
<keyword evidence="3" id="KW-1185">Reference proteome</keyword>
<evidence type="ECO:0000313" key="2">
    <source>
        <dbReference type="EMBL" id="MFB9754596.1"/>
    </source>
</evidence>
<accession>A0ABV5W2Y8</accession>
<dbReference type="InterPro" id="IPR011051">
    <property type="entry name" value="RmlC_Cupin_sf"/>
</dbReference>
<evidence type="ECO:0000256" key="1">
    <source>
        <dbReference type="RuleBase" id="RU364069"/>
    </source>
</evidence>
<dbReference type="RefSeq" id="WP_344909212.1">
    <property type="nucleotide sequence ID" value="NZ_BAAAYO010000008.1"/>
</dbReference>
<organism evidence="2 3">
    <name type="scientific">Paenibacillus hodogayensis</name>
    <dbReference type="NCBI Taxonomy" id="279208"/>
    <lineage>
        <taxon>Bacteria</taxon>
        <taxon>Bacillati</taxon>
        <taxon>Bacillota</taxon>
        <taxon>Bacilli</taxon>
        <taxon>Bacillales</taxon>
        <taxon>Paenibacillaceae</taxon>
        <taxon>Paenibacillus</taxon>
    </lineage>
</organism>
<dbReference type="Proteomes" id="UP001589619">
    <property type="component" value="Unassembled WGS sequence"/>
</dbReference>
<gene>
    <name evidence="2" type="primary">rfbC</name>
    <name evidence="2" type="ORF">ACFFNY_23760</name>
</gene>
<dbReference type="NCBIfam" id="TIGR01221">
    <property type="entry name" value="rmlC"/>
    <property type="match status" value="1"/>
</dbReference>
<keyword evidence="1 2" id="KW-0413">Isomerase</keyword>
<dbReference type="Pfam" id="PF00908">
    <property type="entry name" value="dTDP_sugar_isom"/>
    <property type="match status" value="1"/>
</dbReference>
<dbReference type="PANTHER" id="PTHR21047">
    <property type="entry name" value="DTDP-6-DEOXY-D-GLUCOSE-3,5 EPIMERASE"/>
    <property type="match status" value="1"/>
</dbReference>
<name>A0ABV5W2Y8_9BACL</name>
<dbReference type="Gene3D" id="2.60.120.10">
    <property type="entry name" value="Jelly Rolls"/>
    <property type="match status" value="1"/>
</dbReference>
<comment type="function">
    <text evidence="1">Catalyzes the epimerization of the C3' and C5'positions of dTDP-6-deoxy-D-xylo-4-hexulose, forming dTDP-6-deoxy-L-lyxo-4-hexulose.</text>
</comment>